<dbReference type="AlphaFoldDB" id="A0A7W6CNL0"/>
<dbReference type="PROSITE" id="PS51257">
    <property type="entry name" value="PROKAR_LIPOPROTEIN"/>
    <property type="match status" value="1"/>
</dbReference>
<organism evidence="3 4">
    <name type="scientific">Rhizobium metallidurans</name>
    <dbReference type="NCBI Taxonomy" id="1265931"/>
    <lineage>
        <taxon>Bacteria</taxon>
        <taxon>Pseudomonadati</taxon>
        <taxon>Pseudomonadota</taxon>
        <taxon>Alphaproteobacteria</taxon>
        <taxon>Hyphomicrobiales</taxon>
        <taxon>Rhizobiaceae</taxon>
        <taxon>Rhizobium/Agrobacterium group</taxon>
        <taxon>Rhizobium</taxon>
    </lineage>
</organism>
<dbReference type="EMBL" id="JACIDW010000001">
    <property type="protein sequence ID" value="MBB3962418.1"/>
    <property type="molecule type" value="Genomic_DNA"/>
</dbReference>
<evidence type="ECO:0000256" key="1">
    <source>
        <dbReference type="ARBA" id="ARBA00017922"/>
    </source>
</evidence>
<accession>A0A7W6CNL0</accession>
<name>A0A7W6CNL0_9HYPH</name>
<dbReference type="Pfam" id="PF08139">
    <property type="entry name" value="LPAM_1"/>
    <property type="match status" value="1"/>
</dbReference>
<reference evidence="3 4" key="1">
    <citation type="submission" date="2020-08" db="EMBL/GenBank/DDBJ databases">
        <title>Genomic Encyclopedia of Type Strains, Phase IV (KMG-IV): sequencing the most valuable type-strain genomes for metagenomic binning, comparative biology and taxonomic classification.</title>
        <authorList>
            <person name="Goeker M."/>
        </authorList>
    </citation>
    <scope>NUCLEOTIDE SEQUENCE [LARGE SCALE GENOMIC DNA]</scope>
    <source>
        <strain evidence="3 4">DSM 26575</strain>
    </source>
</reference>
<proteinExistence type="predicted"/>
<dbReference type="InterPro" id="IPR012640">
    <property type="entry name" value="Membr_lipoprot_lipid_attach_CS"/>
</dbReference>
<protein>
    <recommendedName>
        <fullName evidence="1">Type IV secretion system putative lipoprotein virB7</fullName>
    </recommendedName>
</protein>
<keyword evidence="4" id="KW-1185">Reference proteome</keyword>
<evidence type="ECO:0000313" key="4">
    <source>
        <dbReference type="Proteomes" id="UP000582090"/>
    </source>
</evidence>
<sequence>MKRTVVAIVALALLAGCTTGKDYSAPGITPIPGSIIYSGQPRTKLTKSPIGSTFPHSFIDQYGQEVEETYMIQPDRTLKIVHRVIRPIRFGGRD</sequence>
<evidence type="ECO:0000256" key="2">
    <source>
        <dbReference type="ARBA" id="ARBA00022729"/>
    </source>
</evidence>
<evidence type="ECO:0000313" key="3">
    <source>
        <dbReference type="EMBL" id="MBB3962418.1"/>
    </source>
</evidence>
<dbReference type="RefSeq" id="WP_183898173.1">
    <property type="nucleotide sequence ID" value="NZ_JACIDW010000001.1"/>
</dbReference>
<comment type="caution">
    <text evidence="3">The sequence shown here is derived from an EMBL/GenBank/DDBJ whole genome shotgun (WGS) entry which is preliminary data.</text>
</comment>
<dbReference type="Proteomes" id="UP000582090">
    <property type="component" value="Unassembled WGS sequence"/>
</dbReference>
<keyword evidence="2" id="KW-0732">Signal</keyword>
<gene>
    <name evidence="3" type="ORF">GGQ67_000036</name>
</gene>